<dbReference type="InterPro" id="IPR011990">
    <property type="entry name" value="TPR-like_helical_dom_sf"/>
</dbReference>
<reference evidence="5" key="2">
    <citation type="submission" date="2015-01" db="EMBL/GenBank/DDBJ databases">
        <title>Evolutionary Origins and Diversification of the Mycorrhizal Mutualists.</title>
        <authorList>
            <consortium name="DOE Joint Genome Institute"/>
            <consortium name="Mycorrhizal Genomics Consortium"/>
            <person name="Kohler A."/>
            <person name="Kuo A."/>
            <person name="Nagy L.G."/>
            <person name="Floudas D."/>
            <person name="Copeland A."/>
            <person name="Barry K.W."/>
            <person name="Cichocki N."/>
            <person name="Veneault-Fourrey C."/>
            <person name="LaButti K."/>
            <person name="Lindquist E.A."/>
            <person name="Lipzen A."/>
            <person name="Lundell T."/>
            <person name="Morin E."/>
            <person name="Murat C."/>
            <person name="Riley R."/>
            <person name="Ohm R."/>
            <person name="Sun H."/>
            <person name="Tunlid A."/>
            <person name="Henrissat B."/>
            <person name="Grigoriev I.V."/>
            <person name="Hibbett D.S."/>
            <person name="Martin F."/>
        </authorList>
    </citation>
    <scope>NUCLEOTIDE SEQUENCE [LARGE SCALE GENOMIC DNA]</scope>
    <source>
        <strain evidence="5">MAFF 305830</strain>
    </source>
</reference>
<evidence type="ECO:0000313" key="4">
    <source>
        <dbReference type="EMBL" id="KIM23147.1"/>
    </source>
</evidence>
<feature type="non-terminal residue" evidence="4">
    <location>
        <position position="1"/>
    </location>
</feature>
<keyword evidence="2" id="KW-0812">Transmembrane</keyword>
<dbReference type="AlphaFoldDB" id="A0A0C2X0Y5"/>
<feature type="domain" description="NB-ARC" evidence="3">
    <location>
        <begin position="85"/>
        <end position="241"/>
    </location>
</feature>
<reference evidence="4 5" key="1">
    <citation type="submission" date="2014-04" db="EMBL/GenBank/DDBJ databases">
        <authorList>
            <consortium name="DOE Joint Genome Institute"/>
            <person name="Kuo A."/>
            <person name="Zuccaro A."/>
            <person name="Kohler A."/>
            <person name="Nagy L.G."/>
            <person name="Floudas D."/>
            <person name="Copeland A."/>
            <person name="Barry K.W."/>
            <person name="Cichocki N."/>
            <person name="Veneault-Fourrey C."/>
            <person name="LaButti K."/>
            <person name="Lindquist E.A."/>
            <person name="Lipzen A."/>
            <person name="Lundell T."/>
            <person name="Morin E."/>
            <person name="Murat C."/>
            <person name="Sun H."/>
            <person name="Tunlid A."/>
            <person name="Henrissat B."/>
            <person name="Grigoriev I.V."/>
            <person name="Hibbett D.S."/>
            <person name="Martin F."/>
            <person name="Nordberg H.P."/>
            <person name="Cantor M.N."/>
            <person name="Hua S.X."/>
        </authorList>
    </citation>
    <scope>NUCLEOTIDE SEQUENCE [LARGE SCALE GENOMIC DNA]</scope>
    <source>
        <strain evidence="4 5">MAFF 305830</strain>
    </source>
</reference>
<dbReference type="InterPro" id="IPR019734">
    <property type="entry name" value="TPR_rpt"/>
</dbReference>
<dbReference type="SUPFAM" id="SSF52540">
    <property type="entry name" value="P-loop containing nucleoside triphosphate hydrolases"/>
    <property type="match status" value="1"/>
</dbReference>
<dbReference type="STRING" id="933852.A0A0C2X0Y5"/>
<dbReference type="Proteomes" id="UP000054097">
    <property type="component" value="Unassembled WGS sequence"/>
</dbReference>
<dbReference type="Pfam" id="PF00931">
    <property type="entry name" value="NB-ARC"/>
    <property type="match status" value="1"/>
</dbReference>
<keyword evidence="2" id="KW-1133">Transmembrane helix</keyword>
<dbReference type="PANTHER" id="PTHR46082">
    <property type="entry name" value="ATP/GTP-BINDING PROTEIN-RELATED"/>
    <property type="match status" value="1"/>
</dbReference>
<dbReference type="OrthoDB" id="1658288at2759"/>
<name>A0A0C2X0Y5_SERVB</name>
<dbReference type="PROSITE" id="PS50005">
    <property type="entry name" value="TPR"/>
    <property type="match status" value="1"/>
</dbReference>
<dbReference type="InterPro" id="IPR027417">
    <property type="entry name" value="P-loop_NTPase"/>
</dbReference>
<organism evidence="4 5">
    <name type="scientific">Serendipita vermifera MAFF 305830</name>
    <dbReference type="NCBI Taxonomy" id="933852"/>
    <lineage>
        <taxon>Eukaryota</taxon>
        <taxon>Fungi</taxon>
        <taxon>Dikarya</taxon>
        <taxon>Basidiomycota</taxon>
        <taxon>Agaricomycotina</taxon>
        <taxon>Agaricomycetes</taxon>
        <taxon>Sebacinales</taxon>
        <taxon>Serendipitaceae</taxon>
        <taxon>Serendipita</taxon>
    </lineage>
</organism>
<dbReference type="GO" id="GO:0043531">
    <property type="term" value="F:ADP binding"/>
    <property type="evidence" value="ECO:0007669"/>
    <property type="project" value="InterPro"/>
</dbReference>
<evidence type="ECO:0000259" key="3">
    <source>
        <dbReference type="Pfam" id="PF00931"/>
    </source>
</evidence>
<dbReference type="SUPFAM" id="SSF48452">
    <property type="entry name" value="TPR-like"/>
    <property type="match status" value="2"/>
</dbReference>
<accession>A0A0C2X0Y5</accession>
<dbReference type="InterPro" id="IPR002182">
    <property type="entry name" value="NB-ARC"/>
</dbReference>
<keyword evidence="1" id="KW-0802">TPR repeat</keyword>
<proteinExistence type="predicted"/>
<feature type="repeat" description="TPR" evidence="1">
    <location>
        <begin position="611"/>
        <end position="644"/>
    </location>
</feature>
<dbReference type="SMART" id="SM00028">
    <property type="entry name" value="TPR"/>
    <property type="match status" value="2"/>
</dbReference>
<protein>
    <recommendedName>
        <fullName evidence="3">NB-ARC domain-containing protein</fullName>
    </recommendedName>
</protein>
<dbReference type="InterPro" id="IPR053137">
    <property type="entry name" value="NLR-like"/>
</dbReference>
<keyword evidence="2" id="KW-0472">Membrane</keyword>
<evidence type="ECO:0000256" key="2">
    <source>
        <dbReference type="SAM" id="Phobius"/>
    </source>
</evidence>
<dbReference type="Gene3D" id="1.25.40.10">
    <property type="entry name" value="Tetratricopeptide repeat domain"/>
    <property type="match status" value="3"/>
</dbReference>
<evidence type="ECO:0000313" key="5">
    <source>
        <dbReference type="Proteomes" id="UP000054097"/>
    </source>
</evidence>
<evidence type="ECO:0000256" key="1">
    <source>
        <dbReference type="PROSITE-ProRule" id="PRU00339"/>
    </source>
</evidence>
<keyword evidence="5" id="KW-1185">Reference proteome</keyword>
<dbReference type="Gene3D" id="3.40.50.300">
    <property type="entry name" value="P-loop containing nucleotide triphosphate hydrolases"/>
    <property type="match status" value="1"/>
</dbReference>
<gene>
    <name evidence="4" type="ORF">M408DRAFT_321401</name>
</gene>
<dbReference type="Pfam" id="PF13374">
    <property type="entry name" value="TPR_10"/>
    <property type="match status" value="2"/>
</dbReference>
<feature type="transmembrane region" description="Helical" evidence="2">
    <location>
        <begin position="43"/>
        <end position="60"/>
    </location>
</feature>
<dbReference type="EMBL" id="KN824342">
    <property type="protein sequence ID" value="KIM23147.1"/>
    <property type="molecule type" value="Genomic_DNA"/>
</dbReference>
<dbReference type="HOGENOM" id="CLU_000288_125_8_1"/>
<dbReference type="PANTHER" id="PTHR46082:SF6">
    <property type="entry name" value="AAA+ ATPASE DOMAIN-CONTAINING PROTEIN-RELATED"/>
    <property type="match status" value="1"/>
</dbReference>
<sequence>GNVDASVTLLKSRKGVVPLYRLKCLGVQDISTPRSSLRWFRSIYFKIFIAFLAIIIIYWLKKRSEVDSRVHAGLPPQSPFFIPRDEAMNKLVDGLLGKDKGKRQCRMVLSGMGGSGKSQLAVWFAEKHHQEFKIMVFIDASSPATILAGFISRMSKIDERFKWMNITEIMNSLADPHNEISSNWLIILDNADDSHIPLREFIPRCDHGSVLITTRNPSFASLAPQNHHSLNTMMTTDEAISALRYSAFGPEKRFTAEEHVEALEIVNTVGRLPIAIIQAGLYIKENLCFDGFSKRLKEAPAHVFEYPTQQLDGLRYPHGVYAAFDFALAALSQEAIKLLRILSFLHYSDFPRAVFDFARSSDFNYETWNLLKRTSQHQEVTHLLKTVLCPTGRCLTVEAEQPLSELVSYSFVTLVKIHKTVTLRFHPLLHEWANYRIPVEERPIFQAAAVRLLVCATSYDAEGIWPYLSPHVDALWPSMSQLHVNDQASLARIYRDNNNLHRYKQICENILERLEQCFDKTDLRVTETQMLVGSASGYINDIKKMERMETEALALRNVTQGPEALETVQFLGNNAHSTNYYMLNHEVALNMWNEVLRIHRIRLSPHSFLLSSTLYYTGQTHMFRGHYRAAIPLLEEALEIRRTEPPRTYHHTVNVMEALAHCYGLIGGLDQFKVLDRQRAILNLRQKEERHSLPDIWYAMQYLAMSLIQKGQYYEAANLLKEVSDGRRSIYGVQDPRTLASLSLLGYALYKQRRYGPTSKVWQEALDGFQKACNSTDAELSEYSHYSSWGFIPVKVRWRELLEEKREPRHIKAFNLMQNLGLTLFYQGEYVRAISLLRKVLDAKQQPFGEHHPDVVVIRRHIEMAVRAQDSLLYRVALFLRGLWFEPEPPSRCPLFEDCPARLEVVGTLSIVPPSYSLLPIERLCQIL</sequence>